<evidence type="ECO:0000256" key="7">
    <source>
        <dbReference type="SAM" id="Phobius"/>
    </source>
</evidence>
<evidence type="ECO:0000256" key="5">
    <source>
        <dbReference type="ARBA" id="ARBA00029447"/>
    </source>
</evidence>
<evidence type="ECO:0000256" key="6">
    <source>
        <dbReference type="PROSITE-ProRule" id="PRU00284"/>
    </source>
</evidence>
<comment type="similarity">
    <text evidence="5">Belongs to the methyl-accepting chemotaxis (MCP) protein family.</text>
</comment>
<keyword evidence="7" id="KW-1133">Transmembrane helix</keyword>
<evidence type="ECO:0000256" key="2">
    <source>
        <dbReference type="ARBA" id="ARBA00022481"/>
    </source>
</evidence>
<dbReference type="CDD" id="cd06225">
    <property type="entry name" value="HAMP"/>
    <property type="match status" value="1"/>
</dbReference>
<dbReference type="InterPro" id="IPR051310">
    <property type="entry name" value="MCP_chemotaxis"/>
</dbReference>
<evidence type="ECO:0000313" key="10">
    <source>
        <dbReference type="EMBL" id="PWC15822.1"/>
    </source>
</evidence>
<dbReference type="GO" id="GO:0004888">
    <property type="term" value="F:transmembrane signaling receptor activity"/>
    <property type="evidence" value="ECO:0007669"/>
    <property type="project" value="TreeGrafter"/>
</dbReference>
<dbReference type="Pfam" id="PF00672">
    <property type="entry name" value="HAMP"/>
    <property type="match status" value="1"/>
</dbReference>
<proteinExistence type="inferred from homology"/>
<dbReference type="AlphaFoldDB" id="A0A2U1U2I6"/>
<evidence type="ECO:0000259" key="8">
    <source>
        <dbReference type="PROSITE" id="PS50111"/>
    </source>
</evidence>
<evidence type="ECO:0000313" key="11">
    <source>
        <dbReference type="Proteomes" id="UP000245138"/>
    </source>
</evidence>
<dbReference type="FunFam" id="1.10.287.950:FF:000001">
    <property type="entry name" value="Methyl-accepting chemotaxis sensory transducer"/>
    <property type="match status" value="1"/>
</dbReference>
<dbReference type="InterPro" id="IPR029151">
    <property type="entry name" value="Sensor-like_sf"/>
</dbReference>
<dbReference type="InterPro" id="IPR033462">
    <property type="entry name" value="Cache_3-Cache_2"/>
</dbReference>
<keyword evidence="2" id="KW-0488">Methylation</keyword>
<gene>
    <name evidence="10" type="ORF">B4923_01535</name>
</gene>
<accession>A0A2U1U2I6</accession>
<dbReference type="CDD" id="cd11386">
    <property type="entry name" value="MCP_signal"/>
    <property type="match status" value="1"/>
</dbReference>
<evidence type="ECO:0000259" key="9">
    <source>
        <dbReference type="PROSITE" id="PS50885"/>
    </source>
</evidence>
<dbReference type="GO" id="GO:0005886">
    <property type="term" value="C:plasma membrane"/>
    <property type="evidence" value="ECO:0007669"/>
    <property type="project" value="TreeGrafter"/>
</dbReference>
<name>A0A2U1U2I6_9GAMM</name>
<protein>
    <submittedName>
        <fullName evidence="10">Methyl-accepting chemotaxis protein</fullName>
    </submittedName>
</protein>
<evidence type="ECO:0000256" key="3">
    <source>
        <dbReference type="ARBA" id="ARBA00022500"/>
    </source>
</evidence>
<keyword evidence="11" id="KW-1185">Reference proteome</keyword>
<dbReference type="OrthoDB" id="9765776at2"/>
<keyword evidence="3" id="KW-0145">Chemotaxis</keyword>
<dbReference type="EMBL" id="QDKJ01000001">
    <property type="protein sequence ID" value="PWC15822.1"/>
    <property type="molecule type" value="Genomic_DNA"/>
</dbReference>
<evidence type="ECO:0000256" key="1">
    <source>
        <dbReference type="ARBA" id="ARBA00004370"/>
    </source>
</evidence>
<dbReference type="SUPFAM" id="SSF103190">
    <property type="entry name" value="Sensory domain-like"/>
    <property type="match status" value="1"/>
</dbReference>
<reference evidence="10 11" key="1">
    <citation type="submission" date="2018-04" db="EMBL/GenBank/DDBJ databases">
        <title>Brenneria corticis sp.nov.</title>
        <authorList>
            <person name="Li Y."/>
        </authorList>
    </citation>
    <scope>NUCLEOTIDE SEQUENCE [LARGE SCALE GENOMIC DNA]</scope>
    <source>
        <strain evidence="10 11">LMG 27715</strain>
    </source>
</reference>
<dbReference type="InterPro" id="IPR003660">
    <property type="entry name" value="HAMP_dom"/>
</dbReference>
<dbReference type="PROSITE" id="PS50885">
    <property type="entry name" value="HAMP"/>
    <property type="match status" value="1"/>
</dbReference>
<dbReference type="Pfam" id="PF17201">
    <property type="entry name" value="Cache_3-Cache_2"/>
    <property type="match status" value="1"/>
</dbReference>
<keyword evidence="4 6" id="KW-0807">Transducer</keyword>
<dbReference type="SMART" id="SM00283">
    <property type="entry name" value="MA"/>
    <property type="match status" value="1"/>
</dbReference>
<dbReference type="Pfam" id="PF00015">
    <property type="entry name" value="MCPsignal"/>
    <property type="match status" value="1"/>
</dbReference>
<sequence>MLGFSFKRWGLGIKLSVIASLSVAILFIAFTLSLTRSAGEQLKSLTLSDMQSQVSGMTDMISMYDTGLQAEVSNYSRLFASFLPTRFTLDTANRTAFDNTDMPTLRAGDTVLNLNTIVPDDFLSRTSAISTIFVRDSDDFIRITTSLKKEDGSRAIGTKLNRESPAYSLIIKGESYSGLATLFGKQYITQYQPILDSEGKIIGILFVGVDITQQFTIMQQRILDKKIGENGHFFVINTQKGKDAGNYLYHKSNANQRPDWSEGTQEQILTTEGGTLEYKDNALPEQEKMQVMVYQSIPQWNWAVIGTISKESLLAEVNHTRNLFLFGGIALVALFAAFFVLLTRKWLSRPLLEVVGVAEQFAAGNLQATLLTQREDEVGRLIDAINGIGQGLTTIVAQVRNSAGEISAGTDALAADSENISEQIARQASSVEETSASMEQLSAAVKQNADNVSAVKDLAGQSAAAAQSGSQTVTDSVTTMSEIKNSSQRIADITTVIESIAFQTNILALNAAVEAARAGEHGKGFAVVAAEVRALAQRTSTAVKEIEALISESLAKIEAGYHFSEKTQAVMDDLRNRIQQVSTIVNDIDIASREQSAGIGQVNIAIVQIGQATQENTILVSNSEQTAHALRQKGHHLSELVSVFRIQE</sequence>
<dbReference type="Gene3D" id="1.10.287.950">
    <property type="entry name" value="Methyl-accepting chemotaxis protein"/>
    <property type="match status" value="1"/>
</dbReference>
<comment type="caution">
    <text evidence="10">The sequence shown here is derived from an EMBL/GenBank/DDBJ whole genome shotgun (WGS) entry which is preliminary data.</text>
</comment>
<comment type="subcellular location">
    <subcellularLocation>
        <location evidence="1">Membrane</location>
    </subcellularLocation>
</comment>
<dbReference type="PANTHER" id="PTHR43531:SF14">
    <property type="entry name" value="METHYL-ACCEPTING CHEMOTAXIS PROTEIN I-RELATED"/>
    <property type="match status" value="1"/>
</dbReference>
<dbReference type="Gene3D" id="3.30.450.20">
    <property type="entry name" value="PAS domain"/>
    <property type="match status" value="1"/>
</dbReference>
<dbReference type="RefSeq" id="WP_109052584.1">
    <property type="nucleotide sequence ID" value="NZ_QDKJ01000001.1"/>
</dbReference>
<dbReference type="SUPFAM" id="SSF58104">
    <property type="entry name" value="Methyl-accepting chemotaxis protein (MCP) signaling domain"/>
    <property type="match status" value="1"/>
</dbReference>
<feature type="domain" description="HAMP" evidence="9">
    <location>
        <begin position="345"/>
        <end position="397"/>
    </location>
</feature>
<dbReference type="CDD" id="cd12912">
    <property type="entry name" value="PDC2_MCP_like"/>
    <property type="match status" value="1"/>
</dbReference>
<dbReference type="PROSITE" id="PS50111">
    <property type="entry name" value="CHEMOTAXIS_TRANSDUC_2"/>
    <property type="match status" value="1"/>
</dbReference>
<keyword evidence="7" id="KW-0812">Transmembrane</keyword>
<dbReference type="PANTHER" id="PTHR43531">
    <property type="entry name" value="PROTEIN ICFG"/>
    <property type="match status" value="1"/>
</dbReference>
<evidence type="ECO:0000256" key="4">
    <source>
        <dbReference type="ARBA" id="ARBA00023224"/>
    </source>
</evidence>
<dbReference type="SMART" id="SM00304">
    <property type="entry name" value="HAMP"/>
    <property type="match status" value="1"/>
</dbReference>
<dbReference type="GO" id="GO:0007165">
    <property type="term" value="P:signal transduction"/>
    <property type="evidence" value="ECO:0007669"/>
    <property type="project" value="UniProtKB-KW"/>
</dbReference>
<dbReference type="Proteomes" id="UP000245138">
    <property type="component" value="Unassembled WGS sequence"/>
</dbReference>
<dbReference type="GO" id="GO:0006935">
    <property type="term" value="P:chemotaxis"/>
    <property type="evidence" value="ECO:0007669"/>
    <property type="project" value="UniProtKB-KW"/>
</dbReference>
<organism evidence="10 11">
    <name type="scientific">Brenneria roseae subsp. americana</name>
    <dbReference type="NCBI Taxonomy" id="1508507"/>
    <lineage>
        <taxon>Bacteria</taxon>
        <taxon>Pseudomonadati</taxon>
        <taxon>Pseudomonadota</taxon>
        <taxon>Gammaproteobacteria</taxon>
        <taxon>Enterobacterales</taxon>
        <taxon>Pectobacteriaceae</taxon>
        <taxon>Brenneria</taxon>
    </lineage>
</organism>
<feature type="domain" description="Methyl-accepting transducer" evidence="8">
    <location>
        <begin position="402"/>
        <end position="631"/>
    </location>
</feature>
<keyword evidence="7" id="KW-0472">Membrane</keyword>
<feature type="transmembrane region" description="Helical" evidence="7">
    <location>
        <begin position="323"/>
        <end position="342"/>
    </location>
</feature>
<dbReference type="InterPro" id="IPR004089">
    <property type="entry name" value="MCPsignal_dom"/>
</dbReference>